<dbReference type="AlphaFoldDB" id="A0A3L7JSK9"/>
<dbReference type="Proteomes" id="UP000276770">
    <property type="component" value="Unassembled WGS sequence"/>
</dbReference>
<protein>
    <submittedName>
        <fullName evidence="1">Sporulation histidine kinase inhibitor Sda</fullName>
    </submittedName>
</protein>
<dbReference type="SUPFAM" id="SSF100985">
    <property type="entry name" value="Sporulation inhibitor Sda"/>
    <property type="match status" value="1"/>
</dbReference>
<evidence type="ECO:0000313" key="2">
    <source>
        <dbReference type="Proteomes" id="UP000276770"/>
    </source>
</evidence>
<dbReference type="InterPro" id="IPR036916">
    <property type="entry name" value="Sda_sf"/>
</dbReference>
<reference evidence="1 2" key="1">
    <citation type="submission" date="2018-10" db="EMBL/GenBank/DDBJ databases">
        <title>Falsibacillus sp. genome draft.</title>
        <authorList>
            <person name="Shi S."/>
        </authorList>
    </citation>
    <scope>NUCLEOTIDE SEQUENCE [LARGE SCALE GENOMIC DNA]</scope>
    <source>
        <strain evidence="1 2">GY 10110</strain>
    </source>
</reference>
<keyword evidence="2" id="KW-1185">Reference proteome</keyword>
<name>A0A3L7JSK9_9BACI</name>
<organism evidence="1 2">
    <name type="scientific">Falsibacillus albus</name>
    <dbReference type="NCBI Taxonomy" id="2478915"/>
    <lineage>
        <taxon>Bacteria</taxon>
        <taxon>Bacillati</taxon>
        <taxon>Bacillota</taxon>
        <taxon>Bacilli</taxon>
        <taxon>Bacillales</taxon>
        <taxon>Bacillaceae</taxon>
        <taxon>Falsibacillus</taxon>
    </lineage>
</organism>
<dbReference type="Pfam" id="PF08970">
    <property type="entry name" value="Sda"/>
    <property type="match status" value="1"/>
</dbReference>
<accession>A0A3L7JSK9</accession>
<gene>
    <name evidence="1" type="ORF">D9X91_17040</name>
</gene>
<proteinExistence type="predicted"/>
<dbReference type="EMBL" id="RCVZ01000013">
    <property type="protein sequence ID" value="RLQ93686.1"/>
    <property type="molecule type" value="Genomic_DNA"/>
</dbReference>
<sequence>MLYSFILLKDTEFLEIYKLAKEVEVSSDFIFLLEQELHKRQLL</sequence>
<comment type="caution">
    <text evidence="1">The sequence shown here is derived from an EMBL/GenBank/DDBJ whole genome shotgun (WGS) entry which is preliminary data.</text>
</comment>
<dbReference type="Gene3D" id="1.10.287.1100">
    <property type="entry name" value="Sporulation inhibitor A"/>
    <property type="match status" value="1"/>
</dbReference>
<evidence type="ECO:0000313" key="1">
    <source>
        <dbReference type="EMBL" id="RLQ93686.1"/>
    </source>
</evidence>
<dbReference type="InterPro" id="IPR015064">
    <property type="entry name" value="Sda"/>
</dbReference>